<accession>A0A832DR09</accession>
<keyword evidence="1" id="KW-1133">Transmembrane helix</keyword>
<comment type="caution">
    <text evidence="2">The sequence shown here is derived from an EMBL/GenBank/DDBJ whole genome shotgun (WGS) entry which is preliminary data.</text>
</comment>
<feature type="transmembrane region" description="Helical" evidence="1">
    <location>
        <begin position="130"/>
        <end position="157"/>
    </location>
</feature>
<gene>
    <name evidence="2" type="ORF">ENO34_02460</name>
</gene>
<dbReference type="Gene3D" id="3.30.70.1440">
    <property type="entry name" value="Multidrug efflux transporter AcrB pore domain"/>
    <property type="match status" value="1"/>
</dbReference>
<dbReference type="GO" id="GO:0005886">
    <property type="term" value="C:plasma membrane"/>
    <property type="evidence" value="ECO:0007669"/>
    <property type="project" value="TreeGrafter"/>
</dbReference>
<feature type="transmembrane region" description="Helical" evidence="1">
    <location>
        <begin position="618"/>
        <end position="639"/>
    </location>
</feature>
<dbReference type="Pfam" id="PF00873">
    <property type="entry name" value="ACR_tran"/>
    <property type="match status" value="1"/>
</dbReference>
<evidence type="ECO:0000256" key="1">
    <source>
        <dbReference type="SAM" id="Phobius"/>
    </source>
</evidence>
<proteinExistence type="predicted"/>
<dbReference type="SUPFAM" id="SSF82714">
    <property type="entry name" value="Multidrug efflux transporter AcrB TolC docking domain, DN and DC subdomains"/>
    <property type="match status" value="1"/>
</dbReference>
<dbReference type="AlphaFoldDB" id="A0A832DR09"/>
<keyword evidence="1" id="KW-0472">Membrane</keyword>
<dbReference type="SUPFAM" id="SSF82693">
    <property type="entry name" value="Multidrug efflux transporter AcrB pore domain, PN1, PN2, PC1 and PC2 subdomains"/>
    <property type="match status" value="1"/>
</dbReference>
<keyword evidence="1" id="KW-0812">Transmembrane</keyword>
<dbReference type="PANTHER" id="PTHR32063">
    <property type="match status" value="1"/>
</dbReference>
<dbReference type="Proteomes" id="UP000885621">
    <property type="component" value="Unassembled WGS sequence"/>
</dbReference>
<dbReference type="InterPro" id="IPR001036">
    <property type="entry name" value="Acrflvin-R"/>
</dbReference>
<feature type="transmembrane region" description="Helical" evidence="1">
    <location>
        <begin position="188"/>
        <end position="205"/>
    </location>
</feature>
<feature type="transmembrane region" description="Helical" evidence="1">
    <location>
        <begin position="548"/>
        <end position="568"/>
    </location>
</feature>
<organism evidence="2">
    <name type="scientific">Sulfurihydrogenibium azorense</name>
    <dbReference type="NCBI Taxonomy" id="309806"/>
    <lineage>
        <taxon>Bacteria</taxon>
        <taxon>Pseudomonadati</taxon>
        <taxon>Aquificota</taxon>
        <taxon>Aquificia</taxon>
        <taxon>Aquificales</taxon>
        <taxon>Hydrogenothermaceae</taxon>
        <taxon>Sulfurihydrogenibium</taxon>
    </lineage>
</organism>
<feature type="non-terminal residue" evidence="2">
    <location>
        <position position="1"/>
    </location>
</feature>
<feature type="transmembrane region" description="Helical" evidence="1">
    <location>
        <begin position="651"/>
        <end position="674"/>
    </location>
</feature>
<feature type="transmembrane region" description="Helical" evidence="1">
    <location>
        <begin position="98"/>
        <end position="118"/>
    </location>
</feature>
<feature type="transmembrane region" description="Helical" evidence="1">
    <location>
        <begin position="522"/>
        <end position="541"/>
    </location>
</feature>
<dbReference type="Gene3D" id="3.30.2090.10">
    <property type="entry name" value="Multidrug efflux transporter AcrB TolC docking domain, DN and DC subdomains"/>
    <property type="match status" value="1"/>
</dbReference>
<dbReference type="EMBL" id="DSFC01000141">
    <property type="protein sequence ID" value="HEV09245.1"/>
    <property type="molecule type" value="Genomic_DNA"/>
</dbReference>
<dbReference type="GO" id="GO:0042910">
    <property type="term" value="F:xenobiotic transmembrane transporter activity"/>
    <property type="evidence" value="ECO:0007669"/>
    <property type="project" value="TreeGrafter"/>
</dbReference>
<dbReference type="PRINTS" id="PR00702">
    <property type="entry name" value="ACRIFLAVINRP"/>
</dbReference>
<dbReference type="SUPFAM" id="SSF82866">
    <property type="entry name" value="Multidrug efflux transporter AcrB transmembrane domain"/>
    <property type="match status" value="2"/>
</dbReference>
<dbReference type="Gene3D" id="1.20.1640.10">
    <property type="entry name" value="Multidrug efflux transporter AcrB transmembrane domain"/>
    <property type="match status" value="2"/>
</dbReference>
<sequence length="681" mass="75833">ALMEGIILVAIAMVFYLGNLRSALLVVLSIPITLLMAFIFMKEVGLSGNLMSLSGLAIGIGLFADATVVVVENTFRHMFHNPQNLSKIQIIQIAVKEVFKPVVFAILIIIAVFLPIFSFESVEGKYYKPLALTIIFALVSSLVVAFVFMPVLSYYFLKTPKSEETKVMELINNLYHKILNKALKHGKIVLTGVVIVFVFSIWIFTKIGTEFAPTLNEGSVLVKSFLNPNVSLEEAKRVAFLVEETAKQFPEVENAFSNIGRAEKGEPEDVNYIETFIILKPYNQWKNFKRREDFENILREKLKDIPGVGFSFTQPIQMRIDELLSGVKSTVAIKVFGDDLDKVNQIGQKIEEIVRNTKGAVDVETEAQSGKLQLKITPKRDVLAKYGITAEDILLVFGKYFTGYEANYLKEGLITFPIVLRLPNDYINSLEKLASIPITTKNGYLLSLSDVANIEISEGFFKIRHENGIRYALVQSNLEGRDLGGFIKELKEKIDKQIKLPEGYFIQFSGQFENQERAMKKLSVIVPMVILLIFMLLYVNYNSFKDALIVILNVPFATIGGILSLYLSGYNLSVPAAIGFIAVFGIATLNGVVLISYIRQLIFEGKTVDEAINVATRLRLRPILITATASSLGLIPILLSGDIGSETQKPIAIVVIGGIFTSTMLTLLILPIVYRMFNKGA</sequence>
<dbReference type="Gene3D" id="3.30.70.1430">
    <property type="entry name" value="Multidrug efflux transporter AcrB pore domain"/>
    <property type="match status" value="1"/>
</dbReference>
<dbReference type="PANTHER" id="PTHR32063:SF24">
    <property type="entry name" value="CATION EFFLUX SYSTEM (ACRB_ACRD_ACRF FAMILY)"/>
    <property type="match status" value="1"/>
</dbReference>
<reference evidence="2" key="1">
    <citation type="journal article" date="2020" name="mSystems">
        <title>Genome- and Community-Level Interaction Insights into Carbon Utilization and Element Cycling Functions of Hydrothermarchaeota in Hydrothermal Sediment.</title>
        <authorList>
            <person name="Zhou Z."/>
            <person name="Liu Y."/>
            <person name="Xu W."/>
            <person name="Pan J."/>
            <person name="Luo Z.H."/>
            <person name="Li M."/>
        </authorList>
    </citation>
    <scope>NUCLEOTIDE SEQUENCE [LARGE SCALE GENOMIC DNA]</scope>
    <source>
        <strain evidence="2">SpSt-1257</strain>
    </source>
</reference>
<feature type="transmembrane region" description="Helical" evidence="1">
    <location>
        <begin position="52"/>
        <end position="71"/>
    </location>
</feature>
<name>A0A832DR09_9AQUI</name>
<evidence type="ECO:0000313" key="2">
    <source>
        <dbReference type="EMBL" id="HEV09245.1"/>
    </source>
</evidence>
<feature type="transmembrane region" description="Helical" evidence="1">
    <location>
        <begin position="7"/>
        <end position="40"/>
    </location>
</feature>
<protein>
    <submittedName>
        <fullName evidence="2">Efflux RND transporter permease subunit</fullName>
    </submittedName>
</protein>
<dbReference type="InterPro" id="IPR027463">
    <property type="entry name" value="AcrB_DN_DC_subdom"/>
</dbReference>
<feature type="transmembrane region" description="Helical" evidence="1">
    <location>
        <begin position="574"/>
        <end position="598"/>
    </location>
</feature>